<dbReference type="PANTHER" id="PTHR11042:SF189">
    <property type="entry name" value="PROTEIN KINASE DOMAIN-CONTAINING PROTEIN"/>
    <property type="match status" value="1"/>
</dbReference>
<dbReference type="Pfam" id="PF00069">
    <property type="entry name" value="Pkinase"/>
    <property type="match status" value="1"/>
</dbReference>
<proteinExistence type="predicted"/>
<dbReference type="InterPro" id="IPR011009">
    <property type="entry name" value="Kinase-like_dom_sf"/>
</dbReference>
<dbReference type="PANTHER" id="PTHR11042">
    <property type="entry name" value="EUKARYOTIC TRANSLATION INITIATION FACTOR 2-ALPHA KINASE EIF2-ALPHA KINASE -RELATED"/>
    <property type="match status" value="1"/>
</dbReference>
<protein>
    <recommendedName>
        <fullName evidence="6">Protein kinase domain-containing protein</fullName>
    </recommendedName>
</protein>
<dbReference type="InterPro" id="IPR050339">
    <property type="entry name" value="CC_SR_Kinase"/>
</dbReference>
<keyword evidence="1" id="KW-0808">Transferase</keyword>
<evidence type="ECO:0000313" key="7">
    <source>
        <dbReference type="EMBL" id="KAK8882625.1"/>
    </source>
</evidence>
<dbReference type="SUPFAM" id="SSF56112">
    <property type="entry name" value="Protein kinase-like (PK-like)"/>
    <property type="match status" value="1"/>
</dbReference>
<dbReference type="Proteomes" id="UP001470230">
    <property type="component" value="Unassembled WGS sequence"/>
</dbReference>
<organism evidence="7 8">
    <name type="scientific">Tritrichomonas musculus</name>
    <dbReference type="NCBI Taxonomy" id="1915356"/>
    <lineage>
        <taxon>Eukaryota</taxon>
        <taxon>Metamonada</taxon>
        <taxon>Parabasalia</taxon>
        <taxon>Tritrichomonadida</taxon>
        <taxon>Tritrichomonadidae</taxon>
        <taxon>Tritrichomonas</taxon>
    </lineage>
</organism>
<dbReference type="PROSITE" id="PS00109">
    <property type="entry name" value="PROTEIN_KINASE_TYR"/>
    <property type="match status" value="1"/>
</dbReference>
<keyword evidence="8" id="KW-1185">Reference proteome</keyword>
<evidence type="ECO:0000256" key="3">
    <source>
        <dbReference type="ARBA" id="ARBA00022777"/>
    </source>
</evidence>
<dbReference type="Gene3D" id="1.10.510.10">
    <property type="entry name" value="Transferase(Phosphotransferase) domain 1"/>
    <property type="match status" value="1"/>
</dbReference>
<keyword evidence="2" id="KW-0547">Nucleotide-binding</keyword>
<accession>A0ABR2JUY2</accession>
<evidence type="ECO:0000256" key="1">
    <source>
        <dbReference type="ARBA" id="ARBA00022679"/>
    </source>
</evidence>
<evidence type="ECO:0000256" key="5">
    <source>
        <dbReference type="SAM" id="Coils"/>
    </source>
</evidence>
<gene>
    <name evidence="7" type="ORF">M9Y10_045267</name>
</gene>
<dbReference type="InterPro" id="IPR000719">
    <property type="entry name" value="Prot_kinase_dom"/>
</dbReference>
<keyword evidence="4" id="KW-0067">ATP-binding</keyword>
<feature type="domain" description="Protein kinase" evidence="6">
    <location>
        <begin position="51"/>
        <end position="297"/>
    </location>
</feature>
<evidence type="ECO:0000256" key="2">
    <source>
        <dbReference type="ARBA" id="ARBA00022741"/>
    </source>
</evidence>
<reference evidence="7 8" key="1">
    <citation type="submission" date="2024-04" db="EMBL/GenBank/DDBJ databases">
        <title>Tritrichomonas musculus Genome.</title>
        <authorList>
            <person name="Alves-Ferreira E."/>
            <person name="Grigg M."/>
            <person name="Lorenzi H."/>
            <person name="Galac M."/>
        </authorList>
    </citation>
    <scope>NUCLEOTIDE SEQUENCE [LARGE SCALE GENOMIC DNA]</scope>
    <source>
        <strain evidence="7 8">EAF2021</strain>
    </source>
</reference>
<keyword evidence="3" id="KW-0418">Kinase</keyword>
<sequence length="352" mass="40231">MAFPLPVFDDEEENNKQPEQLSIISDLPVENPFISNLEYTFSKSTSRNLKYDSYHPVYSNSSCTVYVSRNTFNPPTYYALKSSSYVKRIRHEYEVYQLVGQHPSVISCYDTWIQKGVAFLQLELATNGSIRKNLFSFSTNQIWKIFSHVVYALQKIHSIEYMHLDISPSNILICKPFDDTFEVYKLADFGTALQFGYFDEDCEGAGPYVSPEALAFPNTDYDVSSPTDIFSLGVVMLELVTKKLAPRKNEKYQMLRNGSIDYSELGIPAEFSFIKNMLDPDPLKRPTAEELLSMEAVQEEIEKLKSRKVKQQVLNTVMASTPTIPSNKLVPDTPYTTKYSKGGRKIIFDNDF</sequence>
<dbReference type="EMBL" id="JAPFFF010000009">
    <property type="protein sequence ID" value="KAK8882625.1"/>
    <property type="molecule type" value="Genomic_DNA"/>
</dbReference>
<name>A0ABR2JUY2_9EUKA</name>
<keyword evidence="5" id="KW-0175">Coiled coil</keyword>
<dbReference type="InterPro" id="IPR008266">
    <property type="entry name" value="Tyr_kinase_AS"/>
</dbReference>
<evidence type="ECO:0000313" key="8">
    <source>
        <dbReference type="Proteomes" id="UP001470230"/>
    </source>
</evidence>
<evidence type="ECO:0000256" key="4">
    <source>
        <dbReference type="ARBA" id="ARBA00022840"/>
    </source>
</evidence>
<evidence type="ECO:0000259" key="6">
    <source>
        <dbReference type="PROSITE" id="PS50011"/>
    </source>
</evidence>
<comment type="caution">
    <text evidence="7">The sequence shown here is derived from an EMBL/GenBank/DDBJ whole genome shotgun (WGS) entry which is preliminary data.</text>
</comment>
<feature type="coiled-coil region" evidence="5">
    <location>
        <begin position="287"/>
        <end position="314"/>
    </location>
</feature>
<dbReference type="PROSITE" id="PS50011">
    <property type="entry name" value="PROTEIN_KINASE_DOM"/>
    <property type="match status" value="1"/>
</dbReference>